<dbReference type="Proteomes" id="UP000293154">
    <property type="component" value="Chromosome"/>
</dbReference>
<dbReference type="GO" id="GO:0022857">
    <property type="term" value="F:transmembrane transporter activity"/>
    <property type="evidence" value="ECO:0007669"/>
    <property type="project" value="InterPro"/>
</dbReference>
<dbReference type="Gene3D" id="1.20.1250.20">
    <property type="entry name" value="MFS general substrate transporter like domains"/>
    <property type="match status" value="2"/>
</dbReference>
<dbReference type="GO" id="GO:0016020">
    <property type="term" value="C:membrane"/>
    <property type="evidence" value="ECO:0007669"/>
    <property type="project" value="UniProtKB-SubCell"/>
</dbReference>
<evidence type="ECO:0000256" key="1">
    <source>
        <dbReference type="ARBA" id="ARBA00004141"/>
    </source>
</evidence>
<protein>
    <submittedName>
        <fullName evidence="9">MFS transporter</fullName>
    </submittedName>
</protein>
<dbReference type="InterPro" id="IPR011701">
    <property type="entry name" value="MFS"/>
</dbReference>
<feature type="transmembrane region" description="Helical" evidence="7">
    <location>
        <begin position="326"/>
        <end position="344"/>
    </location>
</feature>
<evidence type="ECO:0000313" key="10">
    <source>
        <dbReference type="Proteomes" id="UP000293154"/>
    </source>
</evidence>
<organism evidence="9 10">
    <name type="scientific">Limnobaculum zhutongyuii</name>
    <dbReference type="NCBI Taxonomy" id="2498113"/>
    <lineage>
        <taxon>Bacteria</taxon>
        <taxon>Pseudomonadati</taxon>
        <taxon>Pseudomonadota</taxon>
        <taxon>Gammaproteobacteria</taxon>
        <taxon>Enterobacterales</taxon>
        <taxon>Budviciaceae</taxon>
        <taxon>Limnobaculum</taxon>
    </lineage>
</organism>
<dbReference type="PANTHER" id="PTHR11662:SF399">
    <property type="entry name" value="FI19708P1-RELATED"/>
    <property type="match status" value="1"/>
</dbReference>
<evidence type="ECO:0000256" key="3">
    <source>
        <dbReference type="ARBA" id="ARBA00022989"/>
    </source>
</evidence>
<keyword evidence="10" id="KW-1185">Reference proteome</keyword>
<feature type="transmembrane region" description="Helical" evidence="7">
    <location>
        <begin position="350"/>
        <end position="371"/>
    </location>
</feature>
<evidence type="ECO:0000259" key="8">
    <source>
        <dbReference type="PROSITE" id="PS50850"/>
    </source>
</evidence>
<dbReference type="PANTHER" id="PTHR11662">
    <property type="entry name" value="SOLUTE CARRIER FAMILY 17"/>
    <property type="match status" value="1"/>
</dbReference>
<comment type="similarity">
    <text evidence="5">Belongs to the major facilitator superfamily. Phthalate permease family.</text>
</comment>
<accession>A0A411WN92</accession>
<dbReference type="RefSeq" id="WP_130592477.1">
    <property type="nucleotide sequence ID" value="NZ_CP034752.1"/>
</dbReference>
<name>A0A411WN92_9GAMM</name>
<dbReference type="SUPFAM" id="SSF103473">
    <property type="entry name" value="MFS general substrate transporter"/>
    <property type="match status" value="1"/>
</dbReference>
<dbReference type="KEGG" id="prag:EKN56_14725"/>
<dbReference type="CDD" id="cd17319">
    <property type="entry name" value="MFS_ExuT_GudP_like"/>
    <property type="match status" value="1"/>
</dbReference>
<feature type="transmembrane region" description="Helical" evidence="7">
    <location>
        <begin position="28"/>
        <end position="45"/>
    </location>
</feature>
<keyword evidence="3 7" id="KW-1133">Transmembrane helix</keyword>
<feature type="transmembrane region" description="Helical" evidence="7">
    <location>
        <begin position="413"/>
        <end position="434"/>
    </location>
</feature>
<evidence type="ECO:0000256" key="4">
    <source>
        <dbReference type="ARBA" id="ARBA00023136"/>
    </source>
</evidence>
<sequence length="449" mass="47915">MKTQHTEQIDAQGTLTSDGKPSERPTKVRWTIFAIIFVLVVINLIDRISLSIGMPTIAKEFDLSPTMQGIILSSFFWAYALLQIPGGWLIDKYGPRKIITGSTVFWGVFQTLAAFSTGGLSLLFTRMALGAAEAPLFPAGGKMNSLWLSSKERGRGAVLMDCGGPLGAAIGGIVIAYMLVSLGSWRIVFAIAGVVTIFLGWISWYYLRDNPATHPKVNQAELDTINDDMVNPAQSAEEEVAPKGIGVPVRSLTAILIGRAAWAMTWFGLLTWGPSYLSNARGFDLHTIGNATFIIFMAGAAGSLAGGFLFDLLVKRGMSHIVSLKILLAFSGLITLVSFASLPYLSDPAIAVAVLSIAAFFLMWGSIYWSFPALLAPKSRVGIVGGTMNMAGNTGGILVPILVGLIIEATGGYDSVLVFFACCAGMYVFGTCLIGSKTIKNTGQSINRS</sequence>
<proteinExistence type="inferred from homology"/>
<gene>
    <name evidence="9" type="ORF">EKN56_14725</name>
</gene>
<dbReference type="InterPro" id="IPR036259">
    <property type="entry name" value="MFS_trans_sf"/>
</dbReference>
<feature type="transmembrane region" description="Helical" evidence="7">
    <location>
        <begin position="66"/>
        <end position="84"/>
    </location>
</feature>
<feature type="transmembrane region" description="Helical" evidence="7">
    <location>
        <begin position="158"/>
        <end position="179"/>
    </location>
</feature>
<keyword evidence="2 7" id="KW-0812">Transmembrane</keyword>
<dbReference type="Pfam" id="PF07690">
    <property type="entry name" value="MFS_1"/>
    <property type="match status" value="1"/>
</dbReference>
<dbReference type="OrthoDB" id="8596007at2"/>
<feature type="compositionally biased region" description="Polar residues" evidence="6">
    <location>
        <begin position="9"/>
        <end position="19"/>
    </location>
</feature>
<feature type="region of interest" description="Disordered" evidence="6">
    <location>
        <begin position="1"/>
        <end position="24"/>
    </location>
</feature>
<evidence type="ECO:0000256" key="6">
    <source>
        <dbReference type="SAM" id="MobiDB-lite"/>
    </source>
</evidence>
<dbReference type="AlphaFoldDB" id="A0A411WN92"/>
<evidence type="ECO:0000256" key="2">
    <source>
        <dbReference type="ARBA" id="ARBA00022692"/>
    </source>
</evidence>
<feature type="domain" description="Major facilitator superfamily (MFS) profile" evidence="8">
    <location>
        <begin position="32"/>
        <end position="439"/>
    </location>
</feature>
<evidence type="ECO:0000313" key="9">
    <source>
        <dbReference type="EMBL" id="QBH97545.1"/>
    </source>
</evidence>
<evidence type="ECO:0000256" key="7">
    <source>
        <dbReference type="SAM" id="Phobius"/>
    </source>
</evidence>
<dbReference type="PROSITE" id="PS50850">
    <property type="entry name" value="MFS"/>
    <property type="match status" value="1"/>
</dbReference>
<dbReference type="EMBL" id="CP034752">
    <property type="protein sequence ID" value="QBH97545.1"/>
    <property type="molecule type" value="Genomic_DNA"/>
</dbReference>
<evidence type="ECO:0000256" key="5">
    <source>
        <dbReference type="ARBA" id="ARBA00038514"/>
    </source>
</evidence>
<comment type="subcellular location">
    <subcellularLocation>
        <location evidence="1">Membrane</location>
        <topology evidence="1">Multi-pass membrane protein</topology>
    </subcellularLocation>
</comment>
<feature type="transmembrane region" description="Helical" evidence="7">
    <location>
        <begin position="252"/>
        <end position="273"/>
    </location>
</feature>
<feature type="transmembrane region" description="Helical" evidence="7">
    <location>
        <begin position="293"/>
        <end position="314"/>
    </location>
</feature>
<reference evidence="9 10" key="1">
    <citation type="submission" date="2019-03" db="EMBL/GenBank/DDBJ databases">
        <title>Pragia sp. nov. isolated from the gut tract of Carduelis flavirostris.</title>
        <authorList>
            <person name="Ge Y."/>
        </authorList>
    </citation>
    <scope>NUCLEOTIDE SEQUENCE [LARGE SCALE GENOMIC DNA]</scope>
    <source>
        <strain evidence="9 10">CF-458</strain>
    </source>
</reference>
<feature type="transmembrane region" description="Helical" evidence="7">
    <location>
        <begin position="185"/>
        <end position="207"/>
    </location>
</feature>
<dbReference type="InterPro" id="IPR020846">
    <property type="entry name" value="MFS_dom"/>
</dbReference>
<keyword evidence="4 7" id="KW-0472">Membrane</keyword>
<dbReference type="InterPro" id="IPR050382">
    <property type="entry name" value="MFS_Na/Anion_cotransporter"/>
</dbReference>
<feature type="transmembrane region" description="Helical" evidence="7">
    <location>
        <begin position="383"/>
        <end position="407"/>
    </location>
</feature>